<dbReference type="Proteomes" id="UP000218231">
    <property type="component" value="Unassembled WGS sequence"/>
</dbReference>
<comment type="similarity">
    <text evidence="2">Belongs to the nicastrin family.</text>
</comment>
<protein>
    <recommendedName>
        <fullName evidence="3">Nicastrin</fullName>
    </recommendedName>
</protein>
<evidence type="ECO:0000259" key="12">
    <source>
        <dbReference type="Pfam" id="PF18266"/>
    </source>
</evidence>
<dbReference type="EMBL" id="LIAE01009606">
    <property type="protein sequence ID" value="PAV69081.1"/>
    <property type="molecule type" value="Genomic_DNA"/>
</dbReference>
<dbReference type="OrthoDB" id="755951at2759"/>
<gene>
    <name evidence="13" type="ORF">WR25_21953</name>
</gene>
<keyword evidence="9" id="KW-0325">Glycoprotein</keyword>
<dbReference type="InterPro" id="IPR041084">
    <property type="entry name" value="Ncstrn_small"/>
</dbReference>
<evidence type="ECO:0000256" key="7">
    <source>
        <dbReference type="ARBA" id="ARBA00022989"/>
    </source>
</evidence>
<dbReference type="GO" id="GO:0016485">
    <property type="term" value="P:protein processing"/>
    <property type="evidence" value="ECO:0007669"/>
    <property type="project" value="InterPro"/>
</dbReference>
<evidence type="ECO:0000256" key="4">
    <source>
        <dbReference type="ARBA" id="ARBA00022692"/>
    </source>
</evidence>
<dbReference type="Pfam" id="PF18266">
    <property type="entry name" value="Ncstrn_small"/>
    <property type="match status" value="1"/>
</dbReference>
<evidence type="ECO:0000256" key="5">
    <source>
        <dbReference type="ARBA" id="ARBA00022729"/>
    </source>
</evidence>
<evidence type="ECO:0000313" key="14">
    <source>
        <dbReference type="Proteomes" id="UP000218231"/>
    </source>
</evidence>
<organism evidence="13 14">
    <name type="scientific">Diploscapter pachys</name>
    <dbReference type="NCBI Taxonomy" id="2018661"/>
    <lineage>
        <taxon>Eukaryota</taxon>
        <taxon>Metazoa</taxon>
        <taxon>Ecdysozoa</taxon>
        <taxon>Nematoda</taxon>
        <taxon>Chromadorea</taxon>
        <taxon>Rhabditida</taxon>
        <taxon>Rhabditina</taxon>
        <taxon>Rhabditomorpha</taxon>
        <taxon>Rhabditoidea</taxon>
        <taxon>Rhabditidae</taxon>
        <taxon>Diploscapter</taxon>
    </lineage>
</organism>
<evidence type="ECO:0000256" key="9">
    <source>
        <dbReference type="ARBA" id="ARBA00023180"/>
    </source>
</evidence>
<keyword evidence="6" id="KW-0914">Notch signaling pathway</keyword>
<evidence type="ECO:0000256" key="8">
    <source>
        <dbReference type="ARBA" id="ARBA00023136"/>
    </source>
</evidence>
<dbReference type="PANTHER" id="PTHR21092:SF0">
    <property type="entry name" value="NICASTRIN"/>
    <property type="match status" value="1"/>
</dbReference>
<dbReference type="STRING" id="2018661.A0A2A2K592"/>
<evidence type="ECO:0000313" key="13">
    <source>
        <dbReference type="EMBL" id="PAV69081.1"/>
    </source>
</evidence>
<accession>A0A2A2K592</accession>
<dbReference type="InterPro" id="IPR008710">
    <property type="entry name" value="Nicastrin"/>
</dbReference>
<keyword evidence="5 11" id="KW-0732">Signal</keyword>
<keyword evidence="14" id="KW-1185">Reference proteome</keyword>
<feature type="chain" id="PRO_5011974187" description="Nicastrin" evidence="11">
    <location>
        <begin position="27"/>
        <end position="725"/>
    </location>
</feature>
<comment type="subcellular location">
    <subcellularLocation>
        <location evidence="1">Membrane</location>
        <topology evidence="1">Single-pass type I membrane protein</topology>
    </subcellularLocation>
</comment>
<evidence type="ECO:0000256" key="11">
    <source>
        <dbReference type="SAM" id="SignalP"/>
    </source>
</evidence>
<keyword evidence="7 10" id="KW-1133">Transmembrane helix</keyword>
<dbReference type="Pfam" id="PF05450">
    <property type="entry name" value="Nicastrin"/>
    <property type="match status" value="1"/>
</dbReference>
<feature type="signal peptide" evidence="11">
    <location>
        <begin position="1"/>
        <end position="26"/>
    </location>
</feature>
<dbReference type="GO" id="GO:0005886">
    <property type="term" value="C:plasma membrane"/>
    <property type="evidence" value="ECO:0007669"/>
    <property type="project" value="UniProtKB-ARBA"/>
</dbReference>
<evidence type="ECO:0000256" key="2">
    <source>
        <dbReference type="ARBA" id="ARBA00007717"/>
    </source>
</evidence>
<dbReference type="AlphaFoldDB" id="A0A2A2K592"/>
<proteinExistence type="inferred from homology"/>
<feature type="domain" description="Nicastrin small lobe" evidence="12">
    <location>
        <begin position="47"/>
        <end position="226"/>
    </location>
</feature>
<evidence type="ECO:0000256" key="3">
    <source>
        <dbReference type="ARBA" id="ARBA00015303"/>
    </source>
</evidence>
<keyword evidence="4 10" id="KW-0812">Transmembrane</keyword>
<evidence type="ECO:0000256" key="6">
    <source>
        <dbReference type="ARBA" id="ARBA00022976"/>
    </source>
</evidence>
<keyword evidence="8 10" id="KW-0472">Membrane</keyword>
<sequence length="725" mass="80481">MEFSSNVMRTFSVFIFLGCLVIQCNAGAANPLEEDIYVDETIVEGAACYRIMNGTHQFGCHGSKETMGVVMSIESVEEAKLISTCWRDKFNSYNGKFFLLMSLDLLNRESVAAIRASNCVSGLLLFRPENASFLTSGGPLSHDANCPNQYSSSYGEEGACEAKSAWNELGAILPQGLRNIDWNLQIVFLEKTAVQKIQKCYSLFNGKGSSSDYPFCAVSFGVFNSAAGSTQICYRRGLESSKFIDWNLDTGITPEICSPLMGFNIFGFPVPCMKNDSTGHPNSKYLMLATRMDSFGVIPDVSPGDMAVMTSLISLLASARAMATNAELFQSASKQNNKYVMFSVFNGEAFDYIGSSATAYKMEQNTFPHANSTVPQLDLIRPSQVDLVIEAQLIGSSEGKELFVHVDGERFEKSGQITKSALQALSTGAKSVGAHIDTQNLGKKIPSASWHSFAKSDTNVQSIVITPFQETIKYNRYNSMADYGSYDPDTRTKIIDSMMAVSSATLRAGAEYVGIEPTKADILSIDRQFVSTLFDCLVASDDFYSCKFLEKLNGGRFNQSKHSYALEYKSTYIGVAQNPLTRMFVHWLMIYALGSKKETFNIKDKKQCDDMKLDQEIYAYDWQPDPLTGHFHCYKSATLMMGMRSPAFDIPDYDFKNSTYSTWTESVYELDKLRIFVIEQQNLQYWMFGLGLLVSLLSLLIVAPCGESTFIIDEGETEAEQGEPL</sequence>
<evidence type="ECO:0000256" key="10">
    <source>
        <dbReference type="SAM" id="Phobius"/>
    </source>
</evidence>
<dbReference type="Gene3D" id="3.40.630.10">
    <property type="entry name" value="Zn peptidases"/>
    <property type="match status" value="1"/>
</dbReference>
<dbReference type="GO" id="GO:0007219">
    <property type="term" value="P:Notch signaling pathway"/>
    <property type="evidence" value="ECO:0007669"/>
    <property type="project" value="UniProtKB-KW"/>
</dbReference>
<comment type="caution">
    <text evidence="13">The sequence shown here is derived from an EMBL/GenBank/DDBJ whole genome shotgun (WGS) entry which is preliminary data.</text>
</comment>
<feature type="transmembrane region" description="Helical" evidence="10">
    <location>
        <begin position="683"/>
        <end position="703"/>
    </location>
</feature>
<name>A0A2A2K592_9BILA</name>
<dbReference type="GO" id="GO:0007220">
    <property type="term" value="P:Notch receptor processing"/>
    <property type="evidence" value="ECO:0007669"/>
    <property type="project" value="TreeGrafter"/>
</dbReference>
<dbReference type="PANTHER" id="PTHR21092">
    <property type="entry name" value="NICASTRIN"/>
    <property type="match status" value="1"/>
</dbReference>
<dbReference type="SUPFAM" id="SSF53187">
    <property type="entry name" value="Zn-dependent exopeptidases"/>
    <property type="match status" value="1"/>
</dbReference>
<evidence type="ECO:0000256" key="1">
    <source>
        <dbReference type="ARBA" id="ARBA00004479"/>
    </source>
</evidence>
<reference evidence="13 14" key="1">
    <citation type="journal article" date="2017" name="Curr. Biol.">
        <title>Genome architecture and evolution of a unichromosomal asexual nematode.</title>
        <authorList>
            <person name="Fradin H."/>
            <person name="Zegar C."/>
            <person name="Gutwein M."/>
            <person name="Lucas J."/>
            <person name="Kovtun M."/>
            <person name="Corcoran D."/>
            <person name="Baugh L.R."/>
            <person name="Kiontke K."/>
            <person name="Gunsalus K."/>
            <person name="Fitch D.H."/>
            <person name="Piano F."/>
        </authorList>
    </citation>
    <scope>NUCLEOTIDE SEQUENCE [LARGE SCALE GENOMIC DNA]</scope>
    <source>
        <strain evidence="13">PF1309</strain>
    </source>
</reference>